<dbReference type="PANTHER" id="PTHR38731">
    <property type="entry name" value="LIPL45-RELATED LIPOPROTEIN-RELATED"/>
    <property type="match status" value="1"/>
</dbReference>
<dbReference type="PANTHER" id="PTHR38731:SF1">
    <property type="entry name" value="FECR PROTEIN DOMAIN-CONTAINING PROTEIN"/>
    <property type="match status" value="1"/>
</dbReference>
<keyword evidence="3" id="KW-1185">Reference proteome</keyword>
<evidence type="ECO:0000313" key="2">
    <source>
        <dbReference type="EMBL" id="GET36858.1"/>
    </source>
</evidence>
<evidence type="ECO:0000259" key="1">
    <source>
        <dbReference type="Pfam" id="PF04773"/>
    </source>
</evidence>
<dbReference type="AlphaFoldDB" id="A0AAV3X475"/>
<proteinExistence type="predicted"/>
<dbReference type="EMBL" id="BLAY01000019">
    <property type="protein sequence ID" value="GET36858.1"/>
    <property type="molecule type" value="Genomic_DNA"/>
</dbReference>
<dbReference type="InterPro" id="IPR006860">
    <property type="entry name" value="FecR"/>
</dbReference>
<feature type="domain" description="FecR protein" evidence="1">
    <location>
        <begin position="68"/>
        <end position="168"/>
    </location>
</feature>
<evidence type="ECO:0000313" key="3">
    <source>
        <dbReference type="Proteomes" id="UP001050975"/>
    </source>
</evidence>
<name>A0AAV3X475_9CYAN</name>
<dbReference type="Gene3D" id="2.60.120.1440">
    <property type="match status" value="1"/>
</dbReference>
<reference evidence="2" key="1">
    <citation type="submission" date="2019-10" db="EMBL/GenBank/DDBJ databases">
        <title>Draft genome sequece of Microseira wollei NIES-4236.</title>
        <authorList>
            <person name="Yamaguchi H."/>
            <person name="Suzuki S."/>
            <person name="Kawachi M."/>
        </authorList>
    </citation>
    <scope>NUCLEOTIDE SEQUENCE</scope>
    <source>
        <strain evidence="2">NIES-4236</strain>
    </source>
</reference>
<protein>
    <recommendedName>
        <fullName evidence="1">FecR protein domain-containing protein</fullName>
    </recommendedName>
</protein>
<accession>A0AAV3X475</accession>
<dbReference type="RefSeq" id="WP_226577300.1">
    <property type="nucleotide sequence ID" value="NZ_BLAY01000019.1"/>
</dbReference>
<organism evidence="2 3">
    <name type="scientific">Microseira wollei NIES-4236</name>
    <dbReference type="NCBI Taxonomy" id="2530354"/>
    <lineage>
        <taxon>Bacteria</taxon>
        <taxon>Bacillati</taxon>
        <taxon>Cyanobacteriota</taxon>
        <taxon>Cyanophyceae</taxon>
        <taxon>Oscillatoriophycideae</taxon>
        <taxon>Aerosakkonematales</taxon>
        <taxon>Aerosakkonemataceae</taxon>
        <taxon>Microseira</taxon>
    </lineage>
</organism>
<sequence>MKSLPQISRLVALLIVGILLTFSIPLLARDIQLPASRAVEVRQIRGTVTYQGRPARVGDRLTSPGQQISTGRQSSAVLAVDSGIATINVAELTTVQVQSLSMVANGGKVTRLSVPRGQARVQARPLTNLNSRLEISSPAGVTGVRGTEFGVGVGPGGKTGVSTLEGAVATSAKGRTVTVNGGYSSLVFPGDPPTPPKLTQENLKYELISLSPINQNRVRLICTVDPLNLVFLNDQPLEMDKTGKIDTILPRPANSDYRIVIRSPLGKQESHEIGARLLR</sequence>
<dbReference type="Pfam" id="PF04773">
    <property type="entry name" value="FecR"/>
    <property type="match status" value="1"/>
</dbReference>
<comment type="caution">
    <text evidence="2">The sequence shown here is derived from an EMBL/GenBank/DDBJ whole genome shotgun (WGS) entry which is preliminary data.</text>
</comment>
<gene>
    <name evidence="2" type="ORF">MiSe_16100</name>
</gene>
<dbReference type="Proteomes" id="UP001050975">
    <property type="component" value="Unassembled WGS sequence"/>
</dbReference>